<protein>
    <submittedName>
        <fullName evidence="3">Protein fmp42</fullName>
    </submittedName>
</protein>
<dbReference type="Proteomes" id="UP001146793">
    <property type="component" value="Unassembled WGS sequence"/>
</dbReference>
<organism evidence="3 4">
    <name type="scientific">Anaeramoeba flamelloides</name>
    <dbReference type="NCBI Taxonomy" id="1746091"/>
    <lineage>
        <taxon>Eukaryota</taxon>
        <taxon>Metamonada</taxon>
        <taxon>Anaeramoebidae</taxon>
        <taxon>Anaeramoeba</taxon>
    </lineage>
</organism>
<feature type="compositionally biased region" description="Low complexity" evidence="2">
    <location>
        <begin position="25"/>
        <end position="57"/>
    </location>
</feature>
<dbReference type="EMBL" id="JANTQA010000057">
    <property type="protein sequence ID" value="KAJ3429387.1"/>
    <property type="molecule type" value="Genomic_DNA"/>
</dbReference>
<feature type="compositionally biased region" description="Acidic residues" evidence="2">
    <location>
        <begin position="58"/>
        <end position="91"/>
    </location>
</feature>
<sequence length="502" mass="59972">MHKSDSETTSDSYYSDKVVSTQKNSESSEGSSSGEYSSGETSTSNSSGSNSQVSSYEDNSESESESEYEYESESESESEYENGEDSFEQDVDEKKLKEEHEKNQEEKDQTVKPDNEFSNEEHENDENKKEEQKQSSELGDEEDENENNEKKKEKQEKELETNPEKDEEEKEKEEEKKKVEKEIEQKKKEEYEKYLTKSQRKYSYRIWEHKMKNNDLNRIKQITKEMDRWLKSHTKFEKEIQILNENNRKLKEENRILDGVIHSLKNLKKKTKKEFSTQVAKNELYYKKQLQRSKHNNLQLRILNDKAKNSEFAKYYLPPNKVLKNFKYQIKDNFSYFVDENTQENNLLNNIYTISRLCFFQIKEFLLQYENQLFKILKIKQIQTSQFINVFLDKIKNKCHQLILDPKTKNNFFTQTRKSFTSITMLKSDLYEKIKDFFYTICQCYLDLLICDPHLRLLEKMGENKDPKYTHPLNDKLDGEWIYCFPGLQGKQISLTNYVFVL</sequence>
<feature type="region of interest" description="Disordered" evidence="2">
    <location>
        <begin position="1"/>
        <end position="183"/>
    </location>
</feature>
<dbReference type="AlphaFoldDB" id="A0AAV7YHT6"/>
<feature type="compositionally biased region" description="Basic and acidic residues" evidence="2">
    <location>
        <begin position="173"/>
        <end position="183"/>
    </location>
</feature>
<accession>A0AAV7YHT6</accession>
<feature type="compositionally biased region" description="Low complexity" evidence="2">
    <location>
        <begin position="7"/>
        <end position="16"/>
    </location>
</feature>
<proteinExistence type="predicted"/>
<evidence type="ECO:0000256" key="1">
    <source>
        <dbReference type="SAM" id="Coils"/>
    </source>
</evidence>
<keyword evidence="1" id="KW-0175">Coiled coil</keyword>
<evidence type="ECO:0000256" key="2">
    <source>
        <dbReference type="SAM" id="MobiDB-lite"/>
    </source>
</evidence>
<feature type="coiled-coil region" evidence="1">
    <location>
        <begin position="233"/>
        <end position="260"/>
    </location>
</feature>
<evidence type="ECO:0000313" key="4">
    <source>
        <dbReference type="Proteomes" id="UP001146793"/>
    </source>
</evidence>
<feature type="compositionally biased region" description="Basic and acidic residues" evidence="2">
    <location>
        <begin position="92"/>
        <end position="134"/>
    </location>
</feature>
<evidence type="ECO:0000313" key="3">
    <source>
        <dbReference type="EMBL" id="KAJ3429387.1"/>
    </source>
</evidence>
<gene>
    <name evidence="3" type="ORF">M0812_24733</name>
</gene>
<comment type="caution">
    <text evidence="3">The sequence shown here is derived from an EMBL/GenBank/DDBJ whole genome shotgun (WGS) entry which is preliminary data.</text>
</comment>
<feature type="compositionally biased region" description="Basic and acidic residues" evidence="2">
    <location>
        <begin position="147"/>
        <end position="164"/>
    </location>
</feature>
<name>A0AAV7YHT6_9EUKA</name>
<reference evidence="3" key="1">
    <citation type="submission" date="2022-08" db="EMBL/GenBank/DDBJ databases">
        <title>Novel sulphate-reducing endosymbionts in the free-living metamonad Anaeramoeba.</title>
        <authorList>
            <person name="Jerlstrom-Hultqvist J."/>
            <person name="Cepicka I."/>
            <person name="Gallot-Lavallee L."/>
            <person name="Salas-Leiva D."/>
            <person name="Curtis B.A."/>
            <person name="Zahonova K."/>
            <person name="Pipaliya S."/>
            <person name="Dacks J."/>
            <person name="Roger A.J."/>
        </authorList>
    </citation>
    <scope>NUCLEOTIDE SEQUENCE</scope>
    <source>
        <strain evidence="3">Busselton2</strain>
    </source>
</reference>